<organism evidence="1 2">
    <name type="scientific">Paenibacillus taihuensis</name>
    <dbReference type="NCBI Taxonomy" id="1156355"/>
    <lineage>
        <taxon>Bacteria</taxon>
        <taxon>Bacillati</taxon>
        <taxon>Bacillota</taxon>
        <taxon>Bacilli</taxon>
        <taxon>Bacillales</taxon>
        <taxon>Paenibacillaceae</taxon>
        <taxon>Paenibacillus</taxon>
    </lineage>
</organism>
<evidence type="ECO:0000313" key="2">
    <source>
        <dbReference type="Proteomes" id="UP000256304"/>
    </source>
</evidence>
<comment type="caution">
    <text evidence="1">The sequence shown here is derived from an EMBL/GenBank/DDBJ whole genome shotgun (WGS) entry which is preliminary data.</text>
</comment>
<evidence type="ECO:0000313" key="1">
    <source>
        <dbReference type="EMBL" id="REE67315.1"/>
    </source>
</evidence>
<name>A0A3D9QUB4_9BACL</name>
<dbReference type="EMBL" id="QTTN01000043">
    <property type="protein sequence ID" value="REE67315.1"/>
    <property type="molecule type" value="Genomic_DNA"/>
</dbReference>
<proteinExistence type="predicted"/>
<accession>A0A3D9QUB4</accession>
<keyword evidence="2" id="KW-1185">Reference proteome</keyword>
<gene>
    <name evidence="1" type="ORF">A8990_14320</name>
</gene>
<dbReference type="AlphaFoldDB" id="A0A3D9QUB4"/>
<protein>
    <submittedName>
        <fullName evidence="1">Uncharacterized protein</fullName>
    </submittedName>
</protein>
<reference evidence="1 2" key="1">
    <citation type="submission" date="2018-08" db="EMBL/GenBank/DDBJ databases">
        <title>Genomic Encyclopedia of Type Strains, Phase III (KMG-III): the genomes of soil and plant-associated and newly described type strains.</title>
        <authorList>
            <person name="Whitman W."/>
        </authorList>
    </citation>
    <scope>NUCLEOTIDE SEQUENCE [LARGE SCALE GENOMIC DNA]</scope>
    <source>
        <strain evidence="1 2">CGMCC 1.10966</strain>
    </source>
</reference>
<dbReference type="Proteomes" id="UP000256304">
    <property type="component" value="Unassembled WGS sequence"/>
</dbReference>
<sequence>MKNLELSNNNGKMIYHIFTNINKSSITKNKTNFLTTDSFQYQYQISVSVSY</sequence>